<dbReference type="AlphaFoldDB" id="A0A2C9V6V8"/>
<organism evidence="1">
    <name type="scientific">Manihot esculenta</name>
    <name type="common">Cassava</name>
    <name type="synonym">Jatropha manihot</name>
    <dbReference type="NCBI Taxonomy" id="3983"/>
    <lineage>
        <taxon>Eukaryota</taxon>
        <taxon>Viridiplantae</taxon>
        <taxon>Streptophyta</taxon>
        <taxon>Embryophyta</taxon>
        <taxon>Tracheophyta</taxon>
        <taxon>Spermatophyta</taxon>
        <taxon>Magnoliopsida</taxon>
        <taxon>eudicotyledons</taxon>
        <taxon>Gunneridae</taxon>
        <taxon>Pentapetalae</taxon>
        <taxon>rosids</taxon>
        <taxon>fabids</taxon>
        <taxon>Malpighiales</taxon>
        <taxon>Euphorbiaceae</taxon>
        <taxon>Crotonoideae</taxon>
        <taxon>Manihoteae</taxon>
        <taxon>Manihot</taxon>
    </lineage>
</organism>
<protein>
    <submittedName>
        <fullName evidence="1">Uncharacterized protein</fullName>
    </submittedName>
</protein>
<accession>A0A2C9V6V8</accession>
<proteinExistence type="predicted"/>
<sequence>MGIEGKAKEDDENQTYAATECVDGQATAIGPTSDWNASLASAI</sequence>
<reference evidence="1" key="1">
    <citation type="submission" date="2016-02" db="EMBL/GenBank/DDBJ databases">
        <title>WGS assembly of Manihot esculenta.</title>
        <authorList>
            <person name="Bredeson J.V."/>
            <person name="Prochnik S.E."/>
            <person name="Lyons J.B."/>
            <person name="Schmutz J."/>
            <person name="Grimwood J."/>
            <person name="Vrebalov J."/>
            <person name="Bart R.S."/>
            <person name="Amuge T."/>
            <person name="Ferguson M.E."/>
            <person name="Green R."/>
            <person name="Putnam N."/>
            <person name="Stites J."/>
            <person name="Rounsley S."/>
            <person name="Rokhsar D.S."/>
        </authorList>
    </citation>
    <scope>NUCLEOTIDE SEQUENCE [LARGE SCALE GENOMIC DNA]</scope>
    <source>
        <tissue evidence="1">Leaf</tissue>
    </source>
</reference>
<evidence type="ECO:0000313" key="1">
    <source>
        <dbReference type="EMBL" id="OAY40322.1"/>
    </source>
</evidence>
<name>A0A2C9V6V8_MANES</name>
<dbReference type="EMBL" id="CM004395">
    <property type="protein sequence ID" value="OAY40322.1"/>
    <property type="molecule type" value="Genomic_DNA"/>
</dbReference>
<gene>
    <name evidence="1" type="ORF">MANES_09G012800</name>
</gene>